<keyword evidence="2" id="KW-1185">Reference proteome</keyword>
<protein>
    <submittedName>
        <fullName evidence="1">Uncharacterized protein</fullName>
    </submittedName>
</protein>
<dbReference type="EMBL" id="UYRU01005731">
    <property type="protein sequence ID" value="VDK39213.1"/>
    <property type="molecule type" value="Genomic_DNA"/>
</dbReference>
<evidence type="ECO:0000313" key="1">
    <source>
        <dbReference type="EMBL" id="VDK39213.1"/>
    </source>
</evidence>
<accession>A0A3P6QA41</accession>
<dbReference type="Proteomes" id="UP000281553">
    <property type="component" value="Unassembled WGS sequence"/>
</dbReference>
<name>A0A3P6QA41_DIBLA</name>
<sequence length="133" mass="14579">MDAFTNPKLRCLREPCVSAAELEIGRLAASRTKDSRSRPQTLLALVSNMLCRNGGRRDQKGKLSALNEGIKVLQKTITALGRNPKTADTPTIFEACLKGIALRKTTQLEMPSVKDNPATFTSIEEAAIRLIVR</sequence>
<proteinExistence type="predicted"/>
<dbReference type="AlphaFoldDB" id="A0A3P6QA41"/>
<evidence type="ECO:0000313" key="2">
    <source>
        <dbReference type="Proteomes" id="UP000281553"/>
    </source>
</evidence>
<reference evidence="1 2" key="1">
    <citation type="submission" date="2018-11" db="EMBL/GenBank/DDBJ databases">
        <authorList>
            <consortium name="Pathogen Informatics"/>
        </authorList>
    </citation>
    <scope>NUCLEOTIDE SEQUENCE [LARGE SCALE GENOMIC DNA]</scope>
</reference>
<gene>
    <name evidence="1" type="ORF">DILT_LOCUS1011</name>
</gene>
<organism evidence="1 2">
    <name type="scientific">Dibothriocephalus latus</name>
    <name type="common">Fish tapeworm</name>
    <name type="synonym">Diphyllobothrium latum</name>
    <dbReference type="NCBI Taxonomy" id="60516"/>
    <lineage>
        <taxon>Eukaryota</taxon>
        <taxon>Metazoa</taxon>
        <taxon>Spiralia</taxon>
        <taxon>Lophotrochozoa</taxon>
        <taxon>Platyhelminthes</taxon>
        <taxon>Cestoda</taxon>
        <taxon>Eucestoda</taxon>
        <taxon>Diphyllobothriidea</taxon>
        <taxon>Diphyllobothriidae</taxon>
        <taxon>Dibothriocephalus</taxon>
    </lineage>
</organism>